<organism evidence="3">
    <name type="scientific">Cuerna arida</name>
    <dbReference type="NCBI Taxonomy" id="1464854"/>
    <lineage>
        <taxon>Eukaryota</taxon>
        <taxon>Metazoa</taxon>
        <taxon>Ecdysozoa</taxon>
        <taxon>Arthropoda</taxon>
        <taxon>Hexapoda</taxon>
        <taxon>Insecta</taxon>
        <taxon>Pterygota</taxon>
        <taxon>Neoptera</taxon>
        <taxon>Paraneoptera</taxon>
        <taxon>Hemiptera</taxon>
        <taxon>Auchenorrhyncha</taxon>
        <taxon>Membracoidea</taxon>
        <taxon>Cicadellidae</taxon>
        <taxon>Cicadellinae</taxon>
        <taxon>Proconiini</taxon>
        <taxon>Cuerna</taxon>
    </lineage>
</organism>
<protein>
    <recommendedName>
        <fullName evidence="2">C2H2-type domain-containing protein</fullName>
    </recommendedName>
</protein>
<evidence type="ECO:0000313" key="3">
    <source>
        <dbReference type="EMBL" id="JAS64456.1"/>
    </source>
</evidence>
<dbReference type="InterPro" id="IPR036236">
    <property type="entry name" value="Znf_C2H2_sf"/>
</dbReference>
<evidence type="ECO:0000259" key="2">
    <source>
        <dbReference type="PROSITE" id="PS00028"/>
    </source>
</evidence>
<evidence type="ECO:0000256" key="1">
    <source>
        <dbReference type="SAM" id="MobiDB-lite"/>
    </source>
</evidence>
<gene>
    <name evidence="3" type="ORF">g.8229</name>
</gene>
<dbReference type="InterPro" id="IPR013087">
    <property type="entry name" value="Znf_C2H2_type"/>
</dbReference>
<dbReference type="PROSITE" id="PS00028">
    <property type="entry name" value="ZINC_FINGER_C2H2_1"/>
    <property type="match status" value="1"/>
</dbReference>
<feature type="non-terminal residue" evidence="3">
    <location>
        <position position="1"/>
    </location>
</feature>
<feature type="region of interest" description="Disordered" evidence="1">
    <location>
        <begin position="1"/>
        <end position="20"/>
    </location>
</feature>
<dbReference type="SUPFAM" id="SSF57667">
    <property type="entry name" value="beta-beta-alpha zinc fingers"/>
    <property type="match status" value="1"/>
</dbReference>
<reference evidence="3" key="1">
    <citation type="submission" date="2015-11" db="EMBL/GenBank/DDBJ databases">
        <title>De novo transcriptome assembly of four potential Pierce s Disease insect vectors from Arizona vineyards.</title>
        <authorList>
            <person name="Tassone E.E."/>
        </authorList>
    </citation>
    <scope>NUCLEOTIDE SEQUENCE</scope>
</reference>
<feature type="domain" description="C2H2-type" evidence="2">
    <location>
        <begin position="96"/>
        <end position="118"/>
    </location>
</feature>
<dbReference type="AlphaFoldDB" id="A0A1B6GPU0"/>
<sequence>ANESGQTIQMVGESQPQQQQETTLMISDSATDLESILEKISSGTTVNVVSTNSIHDTTTTITDSQTIIENSSNLVGEELITDDNVDGQQGELVYKCQMCNEMFATSSDYQLHVITACHGQIELNIDDENSNIKLITNDNGRKQLLMPNGQILEITDADGVFETDVDADQDGVEQSVTDQTDEQMMDTSVAADAVEDQSQEALDMVSIDDSGQVIAEEPVVKNGTTDEPDAVVDENDTILDEKLGEFSKRKPTIDESDKMMDIDEVVAVDDDKTQPDAVEEVL</sequence>
<proteinExistence type="predicted"/>
<name>A0A1B6GPU0_9HEMI</name>
<accession>A0A1B6GPU0</accession>
<dbReference type="EMBL" id="GECZ01005313">
    <property type="protein sequence ID" value="JAS64456.1"/>
    <property type="molecule type" value="Transcribed_RNA"/>
</dbReference>